<dbReference type="HAMAP" id="MF_01350">
    <property type="entry name" value="NDH1_NuoH"/>
    <property type="match status" value="1"/>
</dbReference>
<dbReference type="Pfam" id="PF00146">
    <property type="entry name" value="NADHdh"/>
    <property type="match status" value="1"/>
</dbReference>
<proteinExistence type="inferred from homology"/>
<dbReference type="RefSeq" id="YP_007026380.1">
    <property type="nucleotide sequence ID" value="NC_019642.1"/>
</dbReference>
<keyword evidence="9 12" id="KW-0472">Membrane</keyword>
<dbReference type="GeneID" id="14050015"/>
<dbReference type="PANTHER" id="PTHR11432">
    <property type="entry name" value="NADH DEHYDROGENASE SUBUNIT 1"/>
    <property type="match status" value="1"/>
</dbReference>
<evidence type="ECO:0000256" key="1">
    <source>
        <dbReference type="ARBA" id="ARBA00003257"/>
    </source>
</evidence>
<evidence type="ECO:0000256" key="4">
    <source>
        <dbReference type="ARBA" id="ARBA00021009"/>
    </source>
</evidence>
<comment type="function">
    <text evidence="1">Core subunit of the mitochondrial membrane respiratory chain NADH dehydrogenase (Complex I) that is believed to belong to the minimal assembly required for catalysis. Complex I functions in the transfer of electrons from NADH to the respiratory chain. The immediate electron acceptor for the enzyme is believed to be ubiquinone.</text>
</comment>
<keyword evidence="11 13" id="KW-0496">Mitochondrion</keyword>
<accession>K7QMW0</accession>
<keyword evidence="7 12" id="KW-1133">Transmembrane helix</keyword>
<feature type="transmembrane region" description="Helical" evidence="12">
    <location>
        <begin position="102"/>
        <end position="121"/>
    </location>
</feature>
<feature type="transmembrane region" description="Helical" evidence="12">
    <location>
        <begin position="176"/>
        <end position="193"/>
    </location>
</feature>
<name>K7QMW0_ARGAF</name>
<comment type="similarity">
    <text evidence="3 10">Belongs to the complex I subunit 1 family.</text>
</comment>
<gene>
    <name evidence="13" type="primary">ND1</name>
</gene>
<dbReference type="GO" id="GO:0005743">
    <property type="term" value="C:mitochondrial inner membrane"/>
    <property type="evidence" value="ECO:0007669"/>
    <property type="project" value="UniProtKB-SubCell"/>
</dbReference>
<feature type="transmembrane region" description="Helical" evidence="12">
    <location>
        <begin position="6"/>
        <end position="26"/>
    </location>
</feature>
<evidence type="ECO:0000256" key="5">
    <source>
        <dbReference type="ARBA" id="ARBA00022448"/>
    </source>
</evidence>
<keyword evidence="8 11" id="KW-0830">Ubiquinone</keyword>
<feature type="transmembrane region" description="Helical" evidence="12">
    <location>
        <begin position="233"/>
        <end position="265"/>
    </location>
</feature>
<dbReference type="PANTHER" id="PTHR11432:SF3">
    <property type="entry name" value="NADH-UBIQUINONE OXIDOREDUCTASE CHAIN 1"/>
    <property type="match status" value="1"/>
</dbReference>
<dbReference type="PROSITE" id="PS00668">
    <property type="entry name" value="COMPLEX1_ND1_2"/>
    <property type="match status" value="1"/>
</dbReference>
<evidence type="ECO:0000256" key="6">
    <source>
        <dbReference type="ARBA" id="ARBA00022692"/>
    </source>
</evidence>
<feature type="transmembrane region" description="Helical" evidence="12">
    <location>
        <begin position="302"/>
        <end position="324"/>
    </location>
</feature>
<geneLocation type="mitochondrion" evidence="13"/>
<organism evidence="13">
    <name type="scientific">Argas africolumbae</name>
    <name type="common">Soft tick</name>
    <dbReference type="NCBI Taxonomy" id="1210872"/>
    <lineage>
        <taxon>Eukaryota</taxon>
        <taxon>Metazoa</taxon>
        <taxon>Ecdysozoa</taxon>
        <taxon>Arthropoda</taxon>
        <taxon>Chelicerata</taxon>
        <taxon>Arachnida</taxon>
        <taxon>Acari</taxon>
        <taxon>Parasitiformes</taxon>
        <taxon>Ixodida</taxon>
        <taxon>Ixodoidea</taxon>
        <taxon>Argasidae</taxon>
        <taxon>Argasinae</taxon>
        <taxon>Argas</taxon>
    </lineage>
</organism>
<evidence type="ECO:0000256" key="8">
    <source>
        <dbReference type="ARBA" id="ARBA00023075"/>
    </source>
</evidence>
<dbReference type="EMBL" id="JQ665720">
    <property type="protein sequence ID" value="AFV32077.1"/>
    <property type="molecule type" value="Genomic_DNA"/>
</dbReference>
<dbReference type="AlphaFoldDB" id="K7QMW0"/>
<evidence type="ECO:0000256" key="7">
    <source>
        <dbReference type="ARBA" id="ARBA00022989"/>
    </source>
</evidence>
<dbReference type="InterPro" id="IPR018086">
    <property type="entry name" value="NADH_UbQ_OxRdtase_su1_CS"/>
</dbReference>
<dbReference type="CTD" id="4535"/>
<dbReference type="GO" id="GO:0009060">
    <property type="term" value="P:aerobic respiration"/>
    <property type="evidence" value="ECO:0007669"/>
    <property type="project" value="TreeGrafter"/>
</dbReference>
<evidence type="ECO:0000256" key="2">
    <source>
        <dbReference type="ARBA" id="ARBA00004225"/>
    </source>
</evidence>
<feature type="transmembrane region" description="Helical" evidence="12">
    <location>
        <begin position="70"/>
        <end position="95"/>
    </location>
</feature>
<dbReference type="EC" id="7.1.1.2" evidence="11"/>
<comment type="subcellular location">
    <subcellularLocation>
        <location evidence="10">Mitochondrion inner membrane</location>
        <topology evidence="10">Multi-pass membrane protein</topology>
    </subcellularLocation>
    <subcellularLocation>
        <location evidence="2">Mitochondrion membrane</location>
        <topology evidence="2">Multi-pass membrane protein</topology>
    </subcellularLocation>
</comment>
<evidence type="ECO:0000256" key="10">
    <source>
        <dbReference type="RuleBase" id="RU000471"/>
    </source>
</evidence>
<protein>
    <recommendedName>
        <fullName evidence="4 11">NADH-ubiquinone oxidoreductase chain 1</fullName>
        <ecNumber evidence="11">7.1.1.2</ecNumber>
    </recommendedName>
</protein>
<keyword evidence="6 10" id="KW-0812">Transmembrane</keyword>
<feature type="transmembrane region" description="Helical" evidence="12">
    <location>
        <begin position="277"/>
        <end position="296"/>
    </location>
</feature>
<evidence type="ECO:0000256" key="9">
    <source>
        <dbReference type="ARBA" id="ARBA00023136"/>
    </source>
</evidence>
<evidence type="ECO:0000256" key="3">
    <source>
        <dbReference type="ARBA" id="ARBA00010535"/>
    </source>
</evidence>
<feature type="transmembrane region" description="Helical" evidence="12">
    <location>
        <begin position="141"/>
        <end position="164"/>
    </location>
</feature>
<dbReference type="GO" id="GO:0008137">
    <property type="term" value="F:NADH dehydrogenase (ubiquinone) activity"/>
    <property type="evidence" value="ECO:0007669"/>
    <property type="project" value="UniProtKB-EC"/>
</dbReference>
<dbReference type="GO" id="GO:0003954">
    <property type="term" value="F:NADH dehydrogenase activity"/>
    <property type="evidence" value="ECO:0007669"/>
    <property type="project" value="TreeGrafter"/>
</dbReference>
<dbReference type="InterPro" id="IPR001694">
    <property type="entry name" value="NADH_UbQ_OxRdtase_su1/FPO"/>
</dbReference>
<evidence type="ECO:0000313" key="13">
    <source>
        <dbReference type="EMBL" id="AFV32077.1"/>
    </source>
</evidence>
<keyword evidence="5" id="KW-0813">Transport</keyword>
<comment type="catalytic activity">
    <reaction evidence="11">
        <text>a ubiquinone + NADH + 5 H(+)(in) = a ubiquinol + NAD(+) + 4 H(+)(out)</text>
        <dbReference type="Rhea" id="RHEA:29091"/>
        <dbReference type="Rhea" id="RHEA-COMP:9565"/>
        <dbReference type="Rhea" id="RHEA-COMP:9566"/>
        <dbReference type="ChEBI" id="CHEBI:15378"/>
        <dbReference type="ChEBI" id="CHEBI:16389"/>
        <dbReference type="ChEBI" id="CHEBI:17976"/>
        <dbReference type="ChEBI" id="CHEBI:57540"/>
        <dbReference type="ChEBI" id="CHEBI:57945"/>
        <dbReference type="EC" id="7.1.1.2"/>
    </reaction>
</comment>
<evidence type="ECO:0000256" key="11">
    <source>
        <dbReference type="RuleBase" id="RU000473"/>
    </source>
</evidence>
<sequence length="338" mass="39050">MVISLVSYMILAVVVLVSIAFFTLLERKVLGYIHLRKGPNSVGILGIFQPFSDVIKLFAKEVNYAYFMNFFMYMFVPFLSLILMLTFWLNFLWLYGQMEMQYAMVFVLCVSSLGVYVILWGGWASNSKYALLGSFRGLAQVISYEVSLAMLMISAVFMCGNYGLFVICQFQSNFKLIWGCLSLLIVWFISLLAETNRSPFDLAEGESELVSGFNVEYGAYGFALLFMAEYGNIIFMSFITSLIFFGGLGLFCLYVLLMMYLFLLVRGTLVRYRYDKLMSLAWKSILPFSIFILLSFLFLKIFYFSIICIIFSNSFLEKLLFYIFKMHTFMVKKSMKMS</sequence>
<evidence type="ECO:0000256" key="12">
    <source>
        <dbReference type="SAM" id="Phobius"/>
    </source>
</evidence>
<keyword evidence="10" id="KW-0520">NAD</keyword>
<reference evidence="13" key="1">
    <citation type="submission" date="2012-02" db="EMBL/GenBank/DDBJ databases">
        <title>Mitochondrial genome for Argas africolumbae.</title>
        <authorList>
            <person name="Mans B.J."/>
            <person name="de Klerk D.G."/>
            <person name="Pienaar R."/>
            <person name="de Castro M."/>
            <person name="Latif A.A."/>
        </authorList>
    </citation>
    <scope>NUCLEOTIDE SEQUENCE</scope>
</reference>